<keyword evidence="2 5" id="KW-0812">Transmembrane</keyword>
<comment type="subcellular location">
    <subcellularLocation>
        <location evidence="1">Membrane</location>
        <topology evidence="1">Multi-pass membrane protein</topology>
    </subcellularLocation>
</comment>
<reference evidence="7" key="1">
    <citation type="journal article" date="2019" name="Int. J. Syst. Evol. Microbiol.">
        <title>The Global Catalogue of Microorganisms (GCM) 10K type strain sequencing project: providing services to taxonomists for standard genome sequencing and annotation.</title>
        <authorList>
            <consortium name="The Broad Institute Genomics Platform"/>
            <consortium name="The Broad Institute Genome Sequencing Center for Infectious Disease"/>
            <person name="Wu L."/>
            <person name="Ma J."/>
        </authorList>
    </citation>
    <scope>NUCLEOTIDE SEQUENCE [LARGE SCALE GENOMIC DNA]</scope>
    <source>
        <strain evidence="7">CGMCC 1.15399</strain>
    </source>
</reference>
<feature type="transmembrane region" description="Helical" evidence="5">
    <location>
        <begin position="194"/>
        <end position="210"/>
    </location>
</feature>
<comment type="caution">
    <text evidence="6">The sequence shown here is derived from an EMBL/GenBank/DDBJ whole genome shotgun (WGS) entry which is preliminary data.</text>
</comment>
<evidence type="ECO:0000313" key="7">
    <source>
        <dbReference type="Proteomes" id="UP001597097"/>
    </source>
</evidence>
<feature type="transmembrane region" description="Helical" evidence="5">
    <location>
        <begin position="283"/>
        <end position="305"/>
    </location>
</feature>
<evidence type="ECO:0000256" key="3">
    <source>
        <dbReference type="ARBA" id="ARBA00022989"/>
    </source>
</evidence>
<feature type="transmembrane region" description="Helical" evidence="5">
    <location>
        <begin position="7"/>
        <end position="29"/>
    </location>
</feature>
<feature type="transmembrane region" description="Helical" evidence="5">
    <location>
        <begin position="93"/>
        <end position="114"/>
    </location>
</feature>
<feature type="transmembrane region" description="Helical" evidence="5">
    <location>
        <begin position="41"/>
        <end position="62"/>
    </location>
</feature>
<proteinExistence type="predicted"/>
<dbReference type="PANTHER" id="PTHR23514">
    <property type="entry name" value="BYPASS OF STOP CODON PROTEIN 6"/>
    <property type="match status" value="1"/>
</dbReference>
<dbReference type="InterPro" id="IPR051788">
    <property type="entry name" value="MFS_Transporter"/>
</dbReference>
<accession>A0ABW4GR00</accession>
<dbReference type="Proteomes" id="UP001597097">
    <property type="component" value="Unassembled WGS sequence"/>
</dbReference>
<dbReference type="RefSeq" id="WP_219532247.1">
    <property type="nucleotide sequence ID" value="NZ_JAHKRM010000013.1"/>
</dbReference>
<feature type="transmembrane region" description="Helical" evidence="5">
    <location>
        <begin position="151"/>
        <end position="173"/>
    </location>
</feature>
<sequence length="371" mass="36803">MGERGIPLIAVSAAWGGFWGSWSALLPAIKEQLGASPAELGLALSAVPVGAIPAMAVAGRLAGGRERTALIAVTVAFALSVVAIAPVGSPTALGLTLLLVGMTSGALDVALNMATGRAEREHGRRLFQQVHAAFPLAVIVAAPATGLARSLGLGTGTVLVVAAVLVLASAASLPALRLGRGLPATGGAGGRRRWAVAIVLGALAACALIIENSIEQWSVLLLEDHRRASALVSSAAPAVYMAALTVGRIAAQALPRFTLRAFYLVGGVGGLAGMALAGLGGSVLASMVGFALTGLALGPLVPAVLSRAAADDAGGVLVSTVSAISYTGFVISPLLVAALTSRLGLPGALAAMGLLAVPLVVRYLAERPSPD</sequence>
<evidence type="ECO:0000313" key="6">
    <source>
        <dbReference type="EMBL" id="MFD1545162.1"/>
    </source>
</evidence>
<protein>
    <submittedName>
        <fullName evidence="6">MFS transporter</fullName>
    </submittedName>
</protein>
<evidence type="ECO:0000256" key="4">
    <source>
        <dbReference type="ARBA" id="ARBA00023136"/>
    </source>
</evidence>
<evidence type="ECO:0000256" key="1">
    <source>
        <dbReference type="ARBA" id="ARBA00004141"/>
    </source>
</evidence>
<feature type="transmembrane region" description="Helical" evidence="5">
    <location>
        <begin position="317"/>
        <end position="339"/>
    </location>
</feature>
<feature type="transmembrane region" description="Helical" evidence="5">
    <location>
        <begin position="230"/>
        <end position="250"/>
    </location>
</feature>
<dbReference type="Pfam" id="PF07690">
    <property type="entry name" value="MFS_1"/>
    <property type="match status" value="1"/>
</dbReference>
<feature type="transmembrane region" description="Helical" evidence="5">
    <location>
        <begin position="126"/>
        <end position="145"/>
    </location>
</feature>
<evidence type="ECO:0000256" key="5">
    <source>
        <dbReference type="SAM" id="Phobius"/>
    </source>
</evidence>
<gene>
    <name evidence="6" type="ORF">ACFSJ0_49545</name>
</gene>
<dbReference type="InterPro" id="IPR011701">
    <property type="entry name" value="MFS"/>
</dbReference>
<evidence type="ECO:0000256" key="2">
    <source>
        <dbReference type="ARBA" id="ARBA00022692"/>
    </source>
</evidence>
<keyword evidence="4 5" id="KW-0472">Membrane</keyword>
<feature type="transmembrane region" description="Helical" evidence="5">
    <location>
        <begin position="257"/>
        <end position="277"/>
    </location>
</feature>
<keyword evidence="7" id="KW-1185">Reference proteome</keyword>
<dbReference type="EMBL" id="JBHUCM010000047">
    <property type="protein sequence ID" value="MFD1545162.1"/>
    <property type="molecule type" value="Genomic_DNA"/>
</dbReference>
<organism evidence="6 7">
    <name type="scientific">Nonomuraea guangzhouensis</name>
    <dbReference type="NCBI Taxonomy" id="1291555"/>
    <lineage>
        <taxon>Bacteria</taxon>
        <taxon>Bacillati</taxon>
        <taxon>Actinomycetota</taxon>
        <taxon>Actinomycetes</taxon>
        <taxon>Streptosporangiales</taxon>
        <taxon>Streptosporangiaceae</taxon>
        <taxon>Nonomuraea</taxon>
    </lineage>
</organism>
<name>A0ABW4GR00_9ACTN</name>
<dbReference type="PANTHER" id="PTHR23514:SF13">
    <property type="entry name" value="INNER MEMBRANE PROTEIN YBJJ"/>
    <property type="match status" value="1"/>
</dbReference>
<feature type="transmembrane region" description="Helical" evidence="5">
    <location>
        <begin position="345"/>
        <end position="365"/>
    </location>
</feature>
<keyword evidence="3 5" id="KW-1133">Transmembrane helix</keyword>
<feature type="transmembrane region" description="Helical" evidence="5">
    <location>
        <begin position="69"/>
        <end position="87"/>
    </location>
</feature>